<evidence type="ECO:0000313" key="2">
    <source>
        <dbReference type="Proteomes" id="UP000722750"/>
    </source>
</evidence>
<name>A0A942A540_9BACT</name>
<gene>
    <name evidence="1" type="ORF">MAG551_01481</name>
</gene>
<organism evidence="1 2">
    <name type="scientific">Candidatus Scalindua arabica</name>
    <dbReference type="NCBI Taxonomy" id="1127984"/>
    <lineage>
        <taxon>Bacteria</taxon>
        <taxon>Pseudomonadati</taxon>
        <taxon>Planctomycetota</taxon>
        <taxon>Candidatus Brocadiia</taxon>
        <taxon>Candidatus Brocadiales</taxon>
        <taxon>Candidatus Scalinduaceae</taxon>
        <taxon>Candidatus Scalindua</taxon>
    </lineage>
</organism>
<sequence length="64" mass="6908">MNGVNQSVFSNPVLGTYIAVKSEPFTDTAKIAFDTFKNIGITLLGFRNESLAEGVTEILVGNKE</sequence>
<accession>A0A942A540</accession>
<dbReference type="EMBL" id="JAANXD010000060">
    <property type="protein sequence ID" value="MBS1258422.1"/>
    <property type="molecule type" value="Genomic_DNA"/>
</dbReference>
<evidence type="ECO:0000313" key="1">
    <source>
        <dbReference type="EMBL" id="MBS1258422.1"/>
    </source>
</evidence>
<protein>
    <submittedName>
        <fullName evidence="1">Uncharacterized protein</fullName>
    </submittedName>
</protein>
<proteinExistence type="predicted"/>
<dbReference type="Proteomes" id="UP000722750">
    <property type="component" value="Unassembled WGS sequence"/>
</dbReference>
<reference evidence="1" key="1">
    <citation type="journal article" date="2021" name="ISME J.">
        <title>Fine-scale metabolic discontinuity in a stratified prokaryote microbiome of a Red Sea deep halocline.</title>
        <authorList>
            <person name="Michoud G."/>
            <person name="Ngugi D.K."/>
            <person name="Barozzi A."/>
            <person name="Merlino G."/>
            <person name="Calleja M.L."/>
            <person name="Delgado-Huertas A."/>
            <person name="Moran X.A.G."/>
            <person name="Daffonchio D."/>
        </authorList>
    </citation>
    <scope>NUCLEOTIDE SEQUENCE</scope>
    <source>
        <strain evidence="1">SuakinDeep_MAG55_1</strain>
    </source>
</reference>
<dbReference type="AlphaFoldDB" id="A0A942A540"/>
<comment type="caution">
    <text evidence="1">The sequence shown here is derived from an EMBL/GenBank/DDBJ whole genome shotgun (WGS) entry which is preliminary data.</text>
</comment>